<reference evidence="2 3" key="1">
    <citation type="journal article" date="2020" name="Microb. Ecol.">
        <title>Ecogenomics of the Marine Benthic Filamentous Cyanobacterium Adonisia.</title>
        <authorList>
            <person name="Walter J.M."/>
            <person name="Coutinho F.H."/>
            <person name="Leomil L."/>
            <person name="Hargreaves P.I."/>
            <person name="Campeao M.E."/>
            <person name="Vieira V.V."/>
            <person name="Silva B.S."/>
            <person name="Fistarol G.O."/>
            <person name="Salomon P.S."/>
            <person name="Sawabe T."/>
            <person name="Mino S."/>
            <person name="Hosokawa M."/>
            <person name="Miyashita H."/>
            <person name="Maruyama F."/>
            <person name="van Verk M.C."/>
            <person name="Dutilh B.E."/>
            <person name="Thompson C.C."/>
            <person name="Thompson F.L."/>
        </authorList>
    </citation>
    <scope>NUCLEOTIDE SEQUENCE [LARGE SCALE GENOMIC DNA]</scope>
    <source>
        <strain evidence="2 3">CCMR0081</strain>
    </source>
</reference>
<name>A0A6M0RGB1_9CYAN</name>
<evidence type="ECO:0000313" key="3">
    <source>
        <dbReference type="Proteomes" id="UP000481033"/>
    </source>
</evidence>
<dbReference type="AlphaFoldDB" id="A0A6M0RGB1"/>
<dbReference type="RefSeq" id="WP_163697048.1">
    <property type="nucleotide sequence ID" value="NZ_QXHD01000004.1"/>
</dbReference>
<protein>
    <submittedName>
        <fullName evidence="2">Filamentous hemagglutinin N-terminal domain-containing protein</fullName>
    </submittedName>
</protein>
<dbReference type="InterPro" id="IPR012334">
    <property type="entry name" value="Pectin_lyas_fold"/>
</dbReference>
<dbReference type="SMART" id="SM00912">
    <property type="entry name" value="Haemagg_act"/>
    <property type="match status" value="1"/>
</dbReference>
<dbReference type="NCBIfam" id="TIGR01901">
    <property type="entry name" value="adhes_NPXG"/>
    <property type="match status" value="1"/>
</dbReference>
<evidence type="ECO:0000313" key="2">
    <source>
        <dbReference type="EMBL" id="NEZ55255.1"/>
    </source>
</evidence>
<dbReference type="InterPro" id="IPR011050">
    <property type="entry name" value="Pectin_lyase_fold/virulence"/>
</dbReference>
<comment type="caution">
    <text evidence="2">The sequence shown here is derived from an EMBL/GenBank/DDBJ whole genome shotgun (WGS) entry which is preliminary data.</text>
</comment>
<sequence>MIESTLAWPARADGGVIPDNTLGAESSVVNSLDSLIQLVEGGVVREGNLFHSFWEFNVAEGHEVFFVNPTNVESILTRVTGDKPSAILGRLGVLGDANLFLLNPNGIVFGEASTLDVNGSFYASTAEAISLGSGVFSATNPDSSRLLTVDPTVTFFSHLKPGVGNISNSGDLSVGSGETLTLFGATVLSYGALTAPGGTVQVLGDRVGLADQATVNVSGASGGGTVLLGGDYQGQGVVPTAEQTIVGPNVLIAADALTSGDGGRVIVWADDATRFEGSISAQGGPQEGDGGFVEVSALRLLDFSGLVNTQATQGESGQLLLDPVNILIADTPDAGYITIEQADGVLTDFLYGGLEDEDQNSHLTPETVEALLALNDLTLEATNFIIVADNVNAFSENDLTLRASAIGVLSARLGQSGGGNIILETSQSAGNFVLVRRGLLDTDVLRGSSVEGGNVSIITRNLFVNSFGVISASTFGEGNAGQVEITAIGDVVVDGIFSFVVSEVVSGAIGNSGGVLIRTGNLSVLNNAGIGASTGGEGNSGQVEIIATGNIVVDGIFSSIVSEVIPGGIGNSNGVLITTGNLSVLNTGAISASTFGRGNSGQVEIMATGNVVVDGTDSFIGSTVAQDGIGNSGGVLITVDNLSVLNAALINATTFGEGDSGQVKIIATGDVIVDGASSLISTAVAQDGIGDSGGVLITTDNLSVLNDAAVSANTIGKGDSGQIKIMATGDVIVDGTLSSIISEVISGGIGDSGGVLITTDNLSVLNAAVVSASTFGEGNSGQIKIMATGDVIVDGTDSFVGSTVAQGGIGDSGGVLITTDNLSVLNAAVVSSSTFGEGNSGQMKITATGDVIVDGTDSFISSAVFSDAIGNSDGISITTSNLSVLDGASLTTFTNGNGKAGILLIQSNPGDDLSVLLSENGSIDTLTASQETGGDLIITSDGALTIQGAGDLTTESLGINTGAADNLNIVADSVLLNDGVELSAQTASTAGGGNINFLVDKGIILRWGSFINAESTNETPGSGSGGNITLDANFVLTFPDENSDIIANAVGGDGGNIAINAAGIFGFTEQGIFQTTDELRANVSSDISASSQAGQSGSINLNADFEQTQAIDELPDNFINADQLVASSCIARSNNADSAFVITGNDGLPQQPTETLGLSSYDTGTVQLSPEADVSQTLQEPEGIYQLADGRLVMGHRCKNDRREM</sequence>
<keyword evidence="3" id="KW-1185">Reference proteome</keyword>
<organism evidence="2 3">
    <name type="scientific">Adonisia turfae CCMR0081</name>
    <dbReference type="NCBI Taxonomy" id="2292702"/>
    <lineage>
        <taxon>Bacteria</taxon>
        <taxon>Bacillati</taxon>
        <taxon>Cyanobacteriota</taxon>
        <taxon>Adonisia</taxon>
        <taxon>Adonisia turfae</taxon>
    </lineage>
</organism>
<dbReference type="InterPro" id="IPR008638">
    <property type="entry name" value="FhaB/CdiA-like_TPS"/>
</dbReference>
<evidence type="ECO:0000259" key="1">
    <source>
        <dbReference type="SMART" id="SM00912"/>
    </source>
</evidence>
<dbReference type="EMBL" id="QXHD01000004">
    <property type="protein sequence ID" value="NEZ55255.1"/>
    <property type="molecule type" value="Genomic_DNA"/>
</dbReference>
<accession>A0A6M0RGB1</accession>
<proteinExistence type="predicted"/>
<gene>
    <name evidence="2" type="ORF">DXZ20_06100</name>
</gene>
<dbReference type="Pfam" id="PF05860">
    <property type="entry name" value="TPS"/>
    <property type="match status" value="1"/>
</dbReference>
<dbReference type="Gene3D" id="2.160.20.10">
    <property type="entry name" value="Single-stranded right-handed beta-helix, Pectin lyase-like"/>
    <property type="match status" value="3"/>
</dbReference>
<dbReference type="SUPFAM" id="SSF51126">
    <property type="entry name" value="Pectin lyase-like"/>
    <property type="match status" value="4"/>
</dbReference>
<feature type="domain" description="Filamentous haemagglutinin FhaB/tRNA nuclease CdiA-like TPS" evidence="1">
    <location>
        <begin position="19"/>
        <end position="132"/>
    </location>
</feature>
<dbReference type="Proteomes" id="UP000481033">
    <property type="component" value="Unassembled WGS sequence"/>
</dbReference>